<keyword evidence="3" id="KW-1185">Reference proteome</keyword>
<dbReference type="Gene3D" id="2.160.10.10">
    <property type="entry name" value="Hexapeptide repeat proteins"/>
    <property type="match status" value="1"/>
</dbReference>
<dbReference type="InterPro" id="IPR011004">
    <property type="entry name" value="Trimer_LpxA-like_sf"/>
</dbReference>
<name>A0AAE4FQ14_9CYAN</name>
<gene>
    <name evidence="2" type="ORF">RIF25_05105</name>
</gene>
<evidence type="ECO:0000313" key="2">
    <source>
        <dbReference type="EMBL" id="MDS3860178.1"/>
    </source>
</evidence>
<evidence type="ECO:0000256" key="1">
    <source>
        <dbReference type="SAM" id="MobiDB-lite"/>
    </source>
</evidence>
<feature type="region of interest" description="Disordered" evidence="1">
    <location>
        <begin position="127"/>
        <end position="152"/>
    </location>
</feature>
<evidence type="ECO:0008006" key="4">
    <source>
        <dbReference type="Google" id="ProtNLM"/>
    </source>
</evidence>
<proteinExistence type="predicted"/>
<sequence length="217" mass="22628">MAKHLPPLVPLNYPQAHCVGEVFIHPHAVIASGVLLWAESGSRLEIAAGACIGMGTILHAQGGKMVVATGASLGAGVLFIGSGEIAAQACIGAATTLINTSVDAGAVIPPGSLLGDTSRQVPILEHSTLEPTQDSPEIAPPSPSPTTEPLEEPAFGLPEAAVMKTSQETLDVVTEATEQITETSTKTIYGQVYVNQMLQHMFNRSPRPEPPPDPWQT</sequence>
<comment type="caution">
    <text evidence="2">The sequence shown here is derived from an EMBL/GenBank/DDBJ whole genome shotgun (WGS) entry which is preliminary data.</text>
</comment>
<evidence type="ECO:0000313" key="3">
    <source>
        <dbReference type="Proteomes" id="UP001268256"/>
    </source>
</evidence>
<dbReference type="GO" id="GO:0031470">
    <property type="term" value="C:carboxysome"/>
    <property type="evidence" value="ECO:0007669"/>
    <property type="project" value="UniProtKB-ARBA"/>
</dbReference>
<accession>A0AAE4FQ14</accession>
<dbReference type="GO" id="GO:0043886">
    <property type="term" value="F:structural constituent of carboxysome shell"/>
    <property type="evidence" value="ECO:0007669"/>
    <property type="project" value="UniProtKB-ARBA"/>
</dbReference>
<reference evidence="3" key="1">
    <citation type="submission" date="2023-07" db="EMBL/GenBank/DDBJ databases">
        <authorList>
            <person name="Luz R."/>
            <person name="Cordeiro R."/>
            <person name="Fonseca A."/>
            <person name="Goncalves V."/>
        </authorList>
    </citation>
    <scope>NUCLEOTIDE SEQUENCE [LARGE SCALE GENOMIC DNA]</scope>
    <source>
        <strain evidence="3">BACA0444</strain>
    </source>
</reference>
<dbReference type="AlphaFoldDB" id="A0AAE4FQ14"/>
<protein>
    <recommendedName>
        <fullName evidence="4">Carbon dioxide concentrating mechanism protein</fullName>
    </recommendedName>
</protein>
<dbReference type="SUPFAM" id="SSF51161">
    <property type="entry name" value="Trimeric LpxA-like enzymes"/>
    <property type="match status" value="1"/>
</dbReference>
<dbReference type="Proteomes" id="UP001268256">
    <property type="component" value="Unassembled WGS sequence"/>
</dbReference>
<dbReference type="EMBL" id="JAVMIP010000003">
    <property type="protein sequence ID" value="MDS3860178.1"/>
    <property type="molecule type" value="Genomic_DNA"/>
</dbReference>
<organism evidence="2 3">
    <name type="scientific">Pseudocalidococcus azoricus BACA0444</name>
    <dbReference type="NCBI Taxonomy" id="2918990"/>
    <lineage>
        <taxon>Bacteria</taxon>
        <taxon>Bacillati</taxon>
        <taxon>Cyanobacteriota</taxon>
        <taxon>Cyanophyceae</taxon>
        <taxon>Acaryochloridales</taxon>
        <taxon>Thermosynechococcaceae</taxon>
        <taxon>Pseudocalidococcus</taxon>
        <taxon>Pseudocalidococcus azoricus</taxon>
    </lineage>
</organism>
<dbReference type="RefSeq" id="WP_322877464.1">
    <property type="nucleotide sequence ID" value="NZ_JAVMIP010000003.1"/>
</dbReference>